<evidence type="ECO:0000313" key="3">
    <source>
        <dbReference type="Proteomes" id="UP001203423"/>
    </source>
</evidence>
<dbReference type="RefSeq" id="WP_248942133.1">
    <property type="nucleotide sequence ID" value="NZ_JAKIKS010000103.1"/>
</dbReference>
<dbReference type="Proteomes" id="UP001203423">
    <property type="component" value="Unassembled WGS sequence"/>
</dbReference>
<accession>A0ABT0LGB2</accession>
<comment type="caution">
    <text evidence="2">The sequence shown here is derived from an EMBL/GenBank/DDBJ whole genome shotgun (WGS) entry which is preliminary data.</text>
</comment>
<organism evidence="2 3">
    <name type="scientific">Shewanella surugensis</name>
    <dbReference type="NCBI Taxonomy" id="212020"/>
    <lineage>
        <taxon>Bacteria</taxon>
        <taxon>Pseudomonadati</taxon>
        <taxon>Pseudomonadota</taxon>
        <taxon>Gammaproteobacteria</taxon>
        <taxon>Alteromonadales</taxon>
        <taxon>Shewanellaceae</taxon>
        <taxon>Shewanella</taxon>
    </lineage>
</organism>
<proteinExistence type="predicted"/>
<sequence length="51" mass="5517">MSLLIDIVGLIGLSLLSYGSWLAWPPAGFIVCGMLLVLYAIKANAQPKNKR</sequence>
<feature type="transmembrane region" description="Helical" evidence="1">
    <location>
        <begin position="22"/>
        <end position="41"/>
    </location>
</feature>
<evidence type="ECO:0000313" key="2">
    <source>
        <dbReference type="EMBL" id="MCL1126718.1"/>
    </source>
</evidence>
<keyword evidence="3" id="KW-1185">Reference proteome</keyword>
<keyword evidence="1" id="KW-0472">Membrane</keyword>
<keyword evidence="1" id="KW-0812">Transmembrane</keyword>
<evidence type="ECO:0000256" key="1">
    <source>
        <dbReference type="SAM" id="Phobius"/>
    </source>
</evidence>
<name>A0ABT0LGB2_9GAMM</name>
<gene>
    <name evidence="2" type="ORF">L2764_20070</name>
</gene>
<keyword evidence="1" id="KW-1133">Transmembrane helix</keyword>
<protein>
    <submittedName>
        <fullName evidence="2">Uncharacterized protein</fullName>
    </submittedName>
</protein>
<reference evidence="2 3" key="1">
    <citation type="submission" date="2022-01" db="EMBL/GenBank/DDBJ databases">
        <title>Whole genome-based taxonomy of the Shewanellaceae.</title>
        <authorList>
            <person name="Martin-Rodriguez A.J."/>
        </authorList>
    </citation>
    <scope>NUCLEOTIDE SEQUENCE [LARGE SCALE GENOMIC DNA]</scope>
    <source>
        <strain evidence="2 3">DSM 17177</strain>
    </source>
</reference>
<dbReference type="EMBL" id="JAKIKS010000103">
    <property type="protein sequence ID" value="MCL1126718.1"/>
    <property type="molecule type" value="Genomic_DNA"/>
</dbReference>